<gene>
    <name evidence="6" type="ORF">K1718_24850</name>
</gene>
<evidence type="ECO:0000313" key="6">
    <source>
        <dbReference type="EMBL" id="WFE89345.1"/>
    </source>
</evidence>
<organism evidence="6 7">
    <name type="scientific">Roseibium porphyridii</name>
    <dbReference type="NCBI Taxonomy" id="2866279"/>
    <lineage>
        <taxon>Bacteria</taxon>
        <taxon>Pseudomonadati</taxon>
        <taxon>Pseudomonadota</taxon>
        <taxon>Alphaproteobacteria</taxon>
        <taxon>Hyphomicrobiales</taxon>
        <taxon>Stappiaceae</taxon>
        <taxon>Roseibium</taxon>
    </lineage>
</organism>
<keyword evidence="5" id="KW-0046">Antibiotic resistance</keyword>
<evidence type="ECO:0000256" key="2">
    <source>
        <dbReference type="ARBA" id="ARBA00012882"/>
    </source>
</evidence>
<keyword evidence="4 5" id="KW-0012">Acyltransferase</keyword>
<dbReference type="Proteomes" id="UP001209803">
    <property type="component" value="Chromosome"/>
</dbReference>
<accession>A0ABY8F7T4</accession>
<protein>
    <recommendedName>
        <fullName evidence="2 5">Aminoglycoside N(3)-acetyltransferase</fullName>
        <ecNumber evidence="5">2.3.1.-</ecNumber>
    </recommendedName>
</protein>
<evidence type="ECO:0000256" key="1">
    <source>
        <dbReference type="ARBA" id="ARBA00006383"/>
    </source>
</evidence>
<dbReference type="InterPro" id="IPR028345">
    <property type="entry name" value="Antibiotic_NAT-like"/>
</dbReference>
<reference evidence="6 7" key="1">
    <citation type="submission" date="2023-03" db="EMBL/GenBank/DDBJ databases">
        <title>Roseibium porphyridii sp. nov. and Roseibium rhodosorbium sp. nov. isolated from marine algae, Porphyridium cruentum and Rhodosorus marinus, respectively.</title>
        <authorList>
            <person name="Lee M.W."/>
            <person name="Choi B.J."/>
            <person name="Lee J.K."/>
            <person name="Choi D.G."/>
            <person name="Baek J.H."/>
            <person name="Bayburt H."/>
            <person name="Kim J.M."/>
            <person name="Han D.M."/>
            <person name="Kim K.H."/>
            <person name="Jeon C.O."/>
        </authorList>
    </citation>
    <scope>NUCLEOTIDE SEQUENCE [LARGE SCALE GENOMIC DNA]</scope>
    <source>
        <strain evidence="6 7">KMA01</strain>
    </source>
</reference>
<comment type="similarity">
    <text evidence="1 5">Belongs to the antibiotic N-acetyltransferase family.</text>
</comment>
<evidence type="ECO:0000256" key="3">
    <source>
        <dbReference type="ARBA" id="ARBA00022679"/>
    </source>
</evidence>
<keyword evidence="3 5" id="KW-0808">Transferase</keyword>
<evidence type="ECO:0000256" key="4">
    <source>
        <dbReference type="ARBA" id="ARBA00023315"/>
    </source>
</evidence>
<name>A0ABY8F7T4_9HYPH</name>
<dbReference type="Pfam" id="PF02522">
    <property type="entry name" value="Antibiotic_NAT"/>
    <property type="match status" value="1"/>
</dbReference>
<proteinExistence type="inferred from homology"/>
<dbReference type="PANTHER" id="PTHR11104">
    <property type="entry name" value="AMINOGLYCOSIDE N3-ACETYLTRANSFERASE"/>
    <property type="match status" value="1"/>
</dbReference>
<evidence type="ECO:0000313" key="7">
    <source>
        <dbReference type="Proteomes" id="UP001209803"/>
    </source>
</evidence>
<keyword evidence="7" id="KW-1185">Reference proteome</keyword>
<dbReference type="EC" id="2.3.1.-" evidence="5"/>
<dbReference type="PANTHER" id="PTHR11104:SF0">
    <property type="entry name" value="SPBETA PROPHAGE-DERIVED AMINOGLYCOSIDE N(3')-ACETYLTRANSFERASE-LIKE PROTEIN YOKD"/>
    <property type="match status" value="1"/>
</dbReference>
<dbReference type="RefSeq" id="WP_265680461.1">
    <property type="nucleotide sequence ID" value="NZ_CP120863.1"/>
</dbReference>
<dbReference type="SUPFAM" id="SSF110710">
    <property type="entry name" value="TTHA0583/YokD-like"/>
    <property type="match status" value="1"/>
</dbReference>
<dbReference type="InterPro" id="IPR003679">
    <property type="entry name" value="Amioglycoside_AcTrfase"/>
</dbReference>
<dbReference type="EMBL" id="CP120863">
    <property type="protein sequence ID" value="WFE89345.1"/>
    <property type="molecule type" value="Genomic_DNA"/>
</dbReference>
<sequence>MSEADYRFDHIVDSLRRVGLKQGDVIYSHSNLGFFGRAKDAGSAKQVCSLWLDAIFDVIGAEGTLLVPTFSYSFGSDHPEKLFDVRNTPGVGGTFPEQVRQKEDSIRSLDPMFSVCAIGNRKIELTQDADTEVFGERSVWARLTDLNAIIINLNIDITSTYIHYVEARNKVPYRVDRTFSGTCIDYDGNKYHTVSVFNSRDITQANSRTDCRTINGIAHSRDIAISAKVGRGFICGIRTRDYYDLTTELIETDPYFLTMK</sequence>
<evidence type="ECO:0000256" key="5">
    <source>
        <dbReference type="RuleBase" id="RU365031"/>
    </source>
</evidence>
<comment type="catalytic activity">
    <reaction evidence="5">
        <text>a 2-deoxystreptamine antibiotic + acetyl-CoA = an N(3)-acetyl-2-deoxystreptamine antibiotic + CoA + H(+)</text>
        <dbReference type="Rhea" id="RHEA:12665"/>
        <dbReference type="ChEBI" id="CHEBI:15378"/>
        <dbReference type="ChEBI" id="CHEBI:57287"/>
        <dbReference type="ChEBI" id="CHEBI:57288"/>
        <dbReference type="ChEBI" id="CHEBI:57921"/>
        <dbReference type="ChEBI" id="CHEBI:77452"/>
        <dbReference type="EC" id="2.3.1.81"/>
    </reaction>
</comment>